<reference evidence="6 7" key="1">
    <citation type="submission" date="2021-05" db="EMBL/GenBank/DDBJ databases">
        <title>Genome Assembly of Synthetic Allotetraploid Brassica napus Reveals Homoeologous Exchanges between Subgenomes.</title>
        <authorList>
            <person name="Davis J.T."/>
        </authorList>
    </citation>
    <scope>NUCLEOTIDE SEQUENCE [LARGE SCALE GENOMIC DNA]</scope>
    <source>
        <strain evidence="7">cv. Da-Ae</strain>
        <tissue evidence="6">Seedling</tissue>
    </source>
</reference>
<feature type="domain" description="EF-hand" evidence="5">
    <location>
        <begin position="111"/>
        <end position="146"/>
    </location>
</feature>
<name>A0ABQ7YRG1_BRANA</name>
<dbReference type="InterPro" id="IPR018247">
    <property type="entry name" value="EF_Hand_1_Ca_BS"/>
</dbReference>
<evidence type="ECO:0000313" key="6">
    <source>
        <dbReference type="EMBL" id="KAH0870789.1"/>
    </source>
</evidence>
<keyword evidence="3" id="KW-0106">Calcium</keyword>
<dbReference type="PROSITE" id="PS00018">
    <property type="entry name" value="EF_HAND_1"/>
    <property type="match status" value="2"/>
</dbReference>
<feature type="domain" description="EF-hand" evidence="5">
    <location>
        <begin position="74"/>
        <end position="109"/>
    </location>
</feature>
<proteinExistence type="inferred from homology"/>
<evidence type="ECO:0000256" key="1">
    <source>
        <dbReference type="ARBA" id="ARBA00007626"/>
    </source>
</evidence>
<dbReference type="Gene3D" id="1.25.40.10">
    <property type="entry name" value="Tetratricopeptide repeat domain"/>
    <property type="match status" value="3"/>
</dbReference>
<keyword evidence="7" id="KW-1185">Reference proteome</keyword>
<dbReference type="EMBL" id="JAGKQM010000017">
    <property type="protein sequence ID" value="KAH0870789.1"/>
    <property type="molecule type" value="Genomic_DNA"/>
</dbReference>
<dbReference type="InterPro" id="IPR002885">
    <property type="entry name" value="PPR_rpt"/>
</dbReference>
<dbReference type="PANTHER" id="PTHR46598:SF3">
    <property type="entry name" value="OS07G0495300 PROTEIN"/>
    <property type="match status" value="1"/>
</dbReference>
<sequence length="878" mass="99995">NLSVGISVNGLLPLQNSKRIPWTRRPCQACLRDCLVSEVEALFELFKSISSSVVDDGLIHKEEFQLALFKNRKKENLFANRIFDMFDVKRKGVIDFGDFVRSLNVFHPNASLEDKIDFTFRLYDMDCTGFIERQEVKQMLIALLCESEMKLADETIEIILDKTFEDADVNRDGKIDKLEWSDFVNKNPSLLKIMTLPYLRDITTTFPSFIFNSEVDEIISTLMFRKRNFVIESIRRIASTSSKPALFSSTSVQPARLSWEASSQVILKKKLETALKHHLVDDAWDVFKDYKRLYGFPDSLVNSDALTKLLLSLARAQMSESACNILRTMLEKGFAVTSDVLRLVVMHMVKSEVGTCLASNYLVQFCHRFMELKRNSNVMKPDTVLFNLVLGSCVRFGFSLKGQELIELMAKADVVADGHSIVIMSCVYEMNGMRDELKKLKEGIGHVPSQLLCHYRRLYDNLLSLEFKFDDIGSAGRLVLDICKKSKDLPSVQNLEKVMVLPVGSHHIRSGLKIRISPEILQRDSSLGVDSEATFVSCADSKLGVTNKTLAKLVYGYKRRENLPELSKLLFSVGGTKLCADVIDACVAVGWLEAAHDILDDMVSAGNPMDLVTYRKVLSGYHKSKMLRNAEVLVRQMTKAGLVTDPSDEIKDCENTELRALLVPEINAGEQRKVPSTLYELNSSLYYFCKAKMQEDAVTTYRKIQKMKTISPTVQSYWILVDMYSSLGMYREITVAWGDIKRNVASRDLEVTQDLLEKLVVNFLRGGYFERVMEVISYMKEKGMYNDVAMYKNEYLKVHKNLYRTLKAADAVTEAQAQRVEHVKAFRKLVGMFCSLRSWREPFSTCRALKDDRDAYTVVMETSVVEKVTNRVVMRIAK</sequence>
<protein>
    <recommendedName>
        <fullName evidence="5">EF-hand domain-containing protein</fullName>
    </recommendedName>
</protein>
<evidence type="ECO:0000256" key="4">
    <source>
        <dbReference type="PROSITE-ProRule" id="PRU00708"/>
    </source>
</evidence>
<feature type="repeat" description="PPR" evidence="4">
    <location>
        <begin position="610"/>
        <end position="644"/>
    </location>
</feature>
<dbReference type="InterPro" id="IPR011992">
    <property type="entry name" value="EF-hand-dom_pair"/>
</dbReference>
<keyword evidence="2" id="KW-0677">Repeat</keyword>
<comment type="similarity">
    <text evidence="1">Belongs to the PPR family. P subfamily.</text>
</comment>
<evidence type="ECO:0000256" key="3">
    <source>
        <dbReference type="ARBA" id="ARBA00022837"/>
    </source>
</evidence>
<dbReference type="CDD" id="cd00051">
    <property type="entry name" value="EFh"/>
    <property type="match status" value="1"/>
</dbReference>
<dbReference type="PROSITE" id="PS50222">
    <property type="entry name" value="EF_HAND_2"/>
    <property type="match status" value="3"/>
</dbReference>
<dbReference type="SUPFAM" id="SSF47473">
    <property type="entry name" value="EF-hand"/>
    <property type="match status" value="1"/>
</dbReference>
<dbReference type="Pfam" id="PF13499">
    <property type="entry name" value="EF-hand_7"/>
    <property type="match status" value="1"/>
</dbReference>
<evidence type="ECO:0000313" key="7">
    <source>
        <dbReference type="Proteomes" id="UP000824890"/>
    </source>
</evidence>
<gene>
    <name evidence="6" type="ORF">HID58_077811</name>
</gene>
<feature type="non-terminal residue" evidence="6">
    <location>
        <position position="1"/>
    </location>
</feature>
<evidence type="ECO:0000256" key="2">
    <source>
        <dbReference type="ARBA" id="ARBA00022737"/>
    </source>
</evidence>
<dbReference type="PANTHER" id="PTHR46598">
    <property type="entry name" value="BNAC05G43320D PROTEIN"/>
    <property type="match status" value="1"/>
</dbReference>
<organism evidence="6 7">
    <name type="scientific">Brassica napus</name>
    <name type="common">Rape</name>
    <dbReference type="NCBI Taxonomy" id="3708"/>
    <lineage>
        <taxon>Eukaryota</taxon>
        <taxon>Viridiplantae</taxon>
        <taxon>Streptophyta</taxon>
        <taxon>Embryophyta</taxon>
        <taxon>Tracheophyta</taxon>
        <taxon>Spermatophyta</taxon>
        <taxon>Magnoliopsida</taxon>
        <taxon>eudicotyledons</taxon>
        <taxon>Gunneridae</taxon>
        <taxon>Pentapetalae</taxon>
        <taxon>rosids</taxon>
        <taxon>malvids</taxon>
        <taxon>Brassicales</taxon>
        <taxon>Brassicaceae</taxon>
        <taxon>Brassiceae</taxon>
        <taxon>Brassica</taxon>
    </lineage>
</organism>
<feature type="domain" description="EF-hand" evidence="5">
    <location>
        <begin position="155"/>
        <end position="190"/>
    </location>
</feature>
<dbReference type="PROSITE" id="PS51375">
    <property type="entry name" value="PPR"/>
    <property type="match status" value="1"/>
</dbReference>
<dbReference type="Pfam" id="PF01535">
    <property type="entry name" value="PPR"/>
    <property type="match status" value="2"/>
</dbReference>
<dbReference type="InterPro" id="IPR002048">
    <property type="entry name" value="EF_hand_dom"/>
</dbReference>
<dbReference type="InterPro" id="IPR011990">
    <property type="entry name" value="TPR-like_helical_dom_sf"/>
</dbReference>
<dbReference type="Proteomes" id="UP000824890">
    <property type="component" value="Unassembled WGS sequence"/>
</dbReference>
<comment type="caution">
    <text evidence="6">The sequence shown here is derived from an EMBL/GenBank/DDBJ whole genome shotgun (WGS) entry which is preliminary data.</text>
</comment>
<evidence type="ECO:0000259" key="5">
    <source>
        <dbReference type="PROSITE" id="PS50222"/>
    </source>
</evidence>
<dbReference type="SMART" id="SM00054">
    <property type="entry name" value="EFh"/>
    <property type="match status" value="3"/>
</dbReference>
<dbReference type="Gene3D" id="1.10.238.10">
    <property type="entry name" value="EF-hand"/>
    <property type="match status" value="1"/>
</dbReference>
<accession>A0ABQ7YRG1</accession>